<feature type="compositionally biased region" description="Low complexity" evidence="1">
    <location>
        <begin position="348"/>
        <end position="362"/>
    </location>
</feature>
<dbReference type="EMBL" id="ASPP01009360">
    <property type="protein sequence ID" value="ETO24231.1"/>
    <property type="molecule type" value="Genomic_DNA"/>
</dbReference>
<sequence>MQHKHFKWQVGKTSKKSKLHEKLKLSEKTIFLNPNEFDHRTLATLVKQFQRIRSKISCNPSDVNNIECILVNDSGNTNEEKEENNNENENKVPENNVICGARIKLLSNGKSKCRSRRGAQMVGTMFKSTGSEREEKDRGIASDLITQVQRMYRKVNNGKDLPVVYYNTIKPSMDFVVSPCAELDLFNSASYRVKGSGDKNDANCSMQILLTDKYGIFQKMIVTTQFQVMHLNKNSYPINYHGCRFIDSKSSARRVHLNNQYNVPFLNNNNNNNVNKNKNNNKKNHSFSFSQERVCDGCREKFNEAWAQHYQSTRHQMFLQSYNFDNLRILQQNIRVKAIKTQPKKTNTDTNNNNNNDNNNNTLLPKKIRSRRRVPKKYTTWVAGLHFSDDKKNIVADSHKSPTHNNLSLESKIQQMLKDLNTFCTSVSLDKLSRFQLKQTESKPAKVREASCTNNANGIKRTKKTVTNRHDVSLCKVKRCHCTTSDGEEDDASTCDSFSFEEKPKIDPPLRKPPDSPFVPVLMQQKWVQVPRRSKRIVIRSSVIEQ</sequence>
<evidence type="ECO:0000313" key="3">
    <source>
        <dbReference type="Proteomes" id="UP000023152"/>
    </source>
</evidence>
<protein>
    <submittedName>
        <fullName evidence="2">Uncharacterized protein</fullName>
    </submittedName>
</protein>
<reference evidence="2 3" key="1">
    <citation type="journal article" date="2013" name="Curr. Biol.">
        <title>The Genome of the Foraminiferan Reticulomyxa filosa.</title>
        <authorList>
            <person name="Glockner G."/>
            <person name="Hulsmann N."/>
            <person name="Schleicher M."/>
            <person name="Noegel A.A."/>
            <person name="Eichinger L."/>
            <person name="Gallinger C."/>
            <person name="Pawlowski J."/>
            <person name="Sierra R."/>
            <person name="Euteneuer U."/>
            <person name="Pillet L."/>
            <person name="Moustafa A."/>
            <person name="Platzer M."/>
            <person name="Groth M."/>
            <person name="Szafranski K."/>
            <person name="Schliwa M."/>
        </authorList>
    </citation>
    <scope>NUCLEOTIDE SEQUENCE [LARGE SCALE GENOMIC DNA]</scope>
</reference>
<dbReference type="Proteomes" id="UP000023152">
    <property type="component" value="Unassembled WGS sequence"/>
</dbReference>
<feature type="region of interest" description="Disordered" evidence="1">
    <location>
        <begin position="340"/>
        <end position="363"/>
    </location>
</feature>
<name>X6NE23_RETFI</name>
<accession>X6NE23</accession>
<gene>
    <name evidence="2" type="ORF">RFI_12928</name>
</gene>
<evidence type="ECO:0000313" key="2">
    <source>
        <dbReference type="EMBL" id="ETO24231.1"/>
    </source>
</evidence>
<evidence type="ECO:0000256" key="1">
    <source>
        <dbReference type="SAM" id="MobiDB-lite"/>
    </source>
</evidence>
<proteinExistence type="predicted"/>
<keyword evidence="3" id="KW-1185">Reference proteome</keyword>
<dbReference type="PANTHER" id="PTHR20916">
    <property type="entry name" value="CYSTEINE AND GLYCINE-RICH PROTEIN 2 BINDING PROTEIN"/>
    <property type="match status" value="1"/>
</dbReference>
<dbReference type="PANTHER" id="PTHR20916:SF18">
    <property type="entry name" value="IPT_TIG DOMAIN-CONTAINING PROTEIN"/>
    <property type="match status" value="1"/>
</dbReference>
<dbReference type="AlphaFoldDB" id="X6NE23"/>
<comment type="caution">
    <text evidence="2">The sequence shown here is derived from an EMBL/GenBank/DDBJ whole genome shotgun (WGS) entry which is preliminary data.</text>
</comment>
<organism evidence="2 3">
    <name type="scientific">Reticulomyxa filosa</name>
    <dbReference type="NCBI Taxonomy" id="46433"/>
    <lineage>
        <taxon>Eukaryota</taxon>
        <taxon>Sar</taxon>
        <taxon>Rhizaria</taxon>
        <taxon>Retaria</taxon>
        <taxon>Foraminifera</taxon>
        <taxon>Monothalamids</taxon>
        <taxon>Reticulomyxidae</taxon>
        <taxon>Reticulomyxa</taxon>
    </lineage>
</organism>